<evidence type="ECO:0000313" key="6">
    <source>
        <dbReference type="Proteomes" id="UP001597213"/>
    </source>
</evidence>
<dbReference type="Pfam" id="PF00535">
    <property type="entry name" value="Glycos_transf_2"/>
    <property type="match status" value="1"/>
</dbReference>
<evidence type="ECO:0000259" key="4">
    <source>
        <dbReference type="Pfam" id="PF00535"/>
    </source>
</evidence>
<accession>A0ABW4R2Z9</accession>
<name>A0ABW4R2Z9_9RHOB</name>
<dbReference type="RefSeq" id="WP_379139467.1">
    <property type="nucleotide sequence ID" value="NZ_JBHUEN010000003.1"/>
</dbReference>
<feature type="domain" description="Glycosyltransferase 2-like" evidence="4">
    <location>
        <begin position="195"/>
        <end position="314"/>
    </location>
</feature>
<keyword evidence="2" id="KW-0328">Glycosyltransferase</keyword>
<evidence type="ECO:0000256" key="1">
    <source>
        <dbReference type="ARBA" id="ARBA00006739"/>
    </source>
</evidence>
<dbReference type="PANTHER" id="PTHR43179">
    <property type="entry name" value="RHAMNOSYLTRANSFERASE WBBL"/>
    <property type="match status" value="1"/>
</dbReference>
<evidence type="ECO:0000256" key="2">
    <source>
        <dbReference type="ARBA" id="ARBA00022676"/>
    </source>
</evidence>
<proteinExistence type="inferred from homology"/>
<dbReference type="Gene3D" id="3.40.50.2000">
    <property type="entry name" value="Glycogen Phosphorylase B"/>
    <property type="match status" value="1"/>
</dbReference>
<protein>
    <submittedName>
        <fullName evidence="5">Glycosyltransferase</fullName>
    </submittedName>
</protein>
<dbReference type="Gene3D" id="3.90.550.10">
    <property type="entry name" value="Spore Coat Polysaccharide Biosynthesis Protein SpsA, Chain A"/>
    <property type="match status" value="1"/>
</dbReference>
<dbReference type="Pfam" id="PF13692">
    <property type="entry name" value="Glyco_trans_1_4"/>
    <property type="match status" value="1"/>
</dbReference>
<sequence length="825" mass="88975">MARRLYQKVRRGTSIADFTGIPLAAPGVEPVGYIDRLSYREGRVHLSGWYGGGDLVMEIGSERRKLLRTLKRPDVAQSRPDIVTDGGRPGFDLDLLWLSGPVSLYFPDGTRLALPVPSPAQWRLWQLRVIGKTLKISAVDGPGVVLKKLRRQPIDLAPLRRKLGLAIEPPALFVVDKGLFDTGTLPPVAADTAITIVLPVYNAFDLVSEAVRRVEAHTDLPWHLIAVEDCSTDERVRPWLRAWAAARPGRVTVLENDRNLGFIGSVNKAFDAAPKDRPLILLNSDALVPEGWASRILAPILADPNVASVTPMSNDATIFSVPIIGLSSAIPEGLADRLDETARTLSDALTAPAPTGVGFCMAMSARSLAVLGQFDPVFGKGYGEEVDWCQKVRAAGMRHLGIGNLFVEHRGGQSFGSDTKIALMRANGRLISTRFPAFDQDVQDYIASDPLRGHRLALALAWAAGMAAGQSTRAPVYVGHSMGGGADSWLRRAILADVELGLPAVVIRLGGPVRYRVEVHGQGSMISAAVEDTALLRRLMAPLSGHRLIYSCGVGDPHGIQIPGLVRDLAGADGRIEVLFHDYWPVSPSHALVNAEGDYLGVPPQDTTDVAHQGLDADGRVVALREWQAEWGRLVMKADEVRVFSPSSARIIREVWPDLGDNLVIRPHEISIGDLAVGDADWLKDASGTIGVLGAIGAHKGAGYLSRVAAELQTLPRAPRIVVIGEFDLSFPLPENVVVTGRYSVEDLPTLIRLHRVQAWLMPSVVPETFSFATHEMLATGLPVMSFALGAQGDTIAAAPNGHILADREARTLLDLFNNVTGKTG</sequence>
<organism evidence="5 6">
    <name type="scientific">Paracoccus pacificus</name>
    <dbReference type="NCBI Taxonomy" id="1463598"/>
    <lineage>
        <taxon>Bacteria</taxon>
        <taxon>Pseudomonadati</taxon>
        <taxon>Pseudomonadota</taxon>
        <taxon>Alphaproteobacteria</taxon>
        <taxon>Rhodobacterales</taxon>
        <taxon>Paracoccaceae</taxon>
        <taxon>Paracoccus</taxon>
    </lineage>
</organism>
<dbReference type="InterPro" id="IPR029044">
    <property type="entry name" value="Nucleotide-diphossugar_trans"/>
</dbReference>
<dbReference type="InterPro" id="IPR001173">
    <property type="entry name" value="Glyco_trans_2-like"/>
</dbReference>
<gene>
    <name evidence="5" type="ORF">ACFSCT_01140</name>
</gene>
<reference evidence="6" key="1">
    <citation type="journal article" date="2019" name="Int. J. Syst. Evol. Microbiol.">
        <title>The Global Catalogue of Microorganisms (GCM) 10K type strain sequencing project: providing services to taxonomists for standard genome sequencing and annotation.</title>
        <authorList>
            <consortium name="The Broad Institute Genomics Platform"/>
            <consortium name="The Broad Institute Genome Sequencing Center for Infectious Disease"/>
            <person name="Wu L."/>
            <person name="Ma J."/>
        </authorList>
    </citation>
    <scope>NUCLEOTIDE SEQUENCE [LARGE SCALE GENOMIC DNA]</scope>
    <source>
        <strain evidence="6">CCUG 56029</strain>
    </source>
</reference>
<dbReference type="Proteomes" id="UP001597213">
    <property type="component" value="Unassembled WGS sequence"/>
</dbReference>
<evidence type="ECO:0000256" key="3">
    <source>
        <dbReference type="ARBA" id="ARBA00022679"/>
    </source>
</evidence>
<dbReference type="PANTHER" id="PTHR43179:SF12">
    <property type="entry name" value="GALACTOFURANOSYLTRANSFERASE GLFT2"/>
    <property type="match status" value="1"/>
</dbReference>
<dbReference type="SUPFAM" id="SSF53448">
    <property type="entry name" value="Nucleotide-diphospho-sugar transferases"/>
    <property type="match status" value="1"/>
</dbReference>
<comment type="similarity">
    <text evidence="1">Belongs to the glycosyltransferase 2 family.</text>
</comment>
<evidence type="ECO:0000313" key="5">
    <source>
        <dbReference type="EMBL" id="MFD1880319.1"/>
    </source>
</evidence>
<keyword evidence="3" id="KW-0808">Transferase</keyword>
<dbReference type="EMBL" id="JBHUEN010000003">
    <property type="protein sequence ID" value="MFD1880319.1"/>
    <property type="molecule type" value="Genomic_DNA"/>
</dbReference>
<comment type="caution">
    <text evidence="5">The sequence shown here is derived from an EMBL/GenBank/DDBJ whole genome shotgun (WGS) entry which is preliminary data.</text>
</comment>
<dbReference type="SUPFAM" id="SSF53756">
    <property type="entry name" value="UDP-Glycosyltransferase/glycogen phosphorylase"/>
    <property type="match status" value="1"/>
</dbReference>
<keyword evidence="6" id="KW-1185">Reference proteome</keyword>